<dbReference type="GO" id="GO:0005525">
    <property type="term" value="F:GTP binding"/>
    <property type="evidence" value="ECO:0007669"/>
    <property type="project" value="UniProtKB-UniRule"/>
</dbReference>
<keyword evidence="7" id="KW-0963">Cytoplasm</keyword>
<dbReference type="SUPFAM" id="SSF103025">
    <property type="entry name" value="Folate-binding domain"/>
    <property type="match status" value="1"/>
</dbReference>
<comment type="caution">
    <text evidence="11">The sequence shown here is derived from an EMBL/GenBank/DDBJ whole genome shotgun (WGS) entry which is preliminary data.</text>
</comment>
<dbReference type="InterPro" id="IPR027417">
    <property type="entry name" value="P-loop_NTPase"/>
</dbReference>
<dbReference type="PANTHER" id="PTHR42714:SF2">
    <property type="entry name" value="TRNA MODIFICATION GTPASE GTPBP3, MITOCHONDRIAL"/>
    <property type="match status" value="1"/>
</dbReference>
<feature type="binding site" evidence="7">
    <location>
        <position position="248"/>
    </location>
    <ligand>
        <name>K(+)</name>
        <dbReference type="ChEBI" id="CHEBI:29103"/>
    </ligand>
</feature>
<evidence type="ECO:0000313" key="11">
    <source>
        <dbReference type="EMBL" id="NYD88438.1"/>
    </source>
</evidence>
<dbReference type="Gene3D" id="3.40.50.300">
    <property type="entry name" value="P-loop containing nucleotide triphosphate hydrolases"/>
    <property type="match status" value="1"/>
</dbReference>
<feature type="binding site" evidence="7">
    <location>
        <position position="228"/>
    </location>
    <ligand>
        <name>Mg(2+)</name>
        <dbReference type="ChEBI" id="CHEBI:18420"/>
    </ligand>
</feature>
<dbReference type="EMBL" id="JACCBY010000001">
    <property type="protein sequence ID" value="NYD88438.1"/>
    <property type="molecule type" value="Genomic_DNA"/>
</dbReference>
<evidence type="ECO:0000256" key="5">
    <source>
        <dbReference type="ARBA" id="ARBA00022958"/>
    </source>
</evidence>
<dbReference type="AlphaFoldDB" id="A0A7Y9FJV3"/>
<keyword evidence="5 7" id="KW-0630">Potassium</keyword>
<keyword evidence="3 7" id="KW-0547">Nucleotide-binding</keyword>
<dbReference type="Pfam" id="PF10396">
    <property type="entry name" value="TrmE_N"/>
    <property type="match status" value="1"/>
</dbReference>
<feature type="domain" description="G" evidence="8">
    <location>
        <begin position="216"/>
        <end position="303"/>
    </location>
</feature>
<evidence type="ECO:0000259" key="8">
    <source>
        <dbReference type="Pfam" id="PF01926"/>
    </source>
</evidence>
<sequence length="423" mass="44379">MSDTIFALSSGAAPAGIGVIRISGPHAFAAVARIAGSVPPARTARLRALRDADGALLDRALVLAFPGPATATGEDLAELHCHGGRAVISAVLRVLGEQPGLRPALAGEFTRRALGNGRIDLAEAAGLADLLSADTERQRVAALAAVEGVVSQRVRGWLDRLAMLAALTEAQLDFADEDDVGDDQMGAVRAGRAELAAELRAVLANPPVERLRDGIHVVLAGPPNSGKSTLINLLSQREVAIVSSIAGTTRDRIEATVTRAGLVYVLTDTAGLTATDDPIERIGVERAERSVTRADLLLWLGDDAPPRPDALWVQARSDAAGRSPVVGADIAVAQDDAASIERLWTMIAERAERLMPRGDVIAFRESEREACRAALAAITPDEADALIVAEQLRLAIRALGGILGIDATEVMLDTLFGRFCIGK</sequence>
<feature type="binding site" evidence="7">
    <location>
        <position position="249"/>
    </location>
    <ligand>
        <name>Mg(2+)</name>
        <dbReference type="ChEBI" id="CHEBI:18420"/>
    </ligand>
</feature>
<evidence type="ECO:0000256" key="7">
    <source>
        <dbReference type="HAMAP-Rule" id="MF_00379"/>
    </source>
</evidence>
<comment type="subunit">
    <text evidence="7">Homodimer. Heterotetramer of two MnmE and two MnmG subunits.</text>
</comment>
<dbReference type="GO" id="GO:0002098">
    <property type="term" value="P:tRNA wobble uridine modification"/>
    <property type="evidence" value="ECO:0007669"/>
    <property type="project" value="TreeGrafter"/>
</dbReference>
<keyword evidence="2 7" id="KW-0819">tRNA processing</keyword>
<feature type="binding site" evidence="7">
    <location>
        <begin position="268"/>
        <end position="271"/>
    </location>
    <ligand>
        <name>GTP</name>
        <dbReference type="ChEBI" id="CHEBI:37565"/>
    </ligand>
</feature>
<keyword evidence="7" id="KW-0460">Magnesium</keyword>
<dbReference type="RefSeq" id="WP_179507038.1">
    <property type="nucleotide sequence ID" value="NZ_JACCBY010000001.1"/>
</dbReference>
<evidence type="ECO:0000313" key="12">
    <source>
        <dbReference type="Proteomes" id="UP000517753"/>
    </source>
</evidence>
<dbReference type="EC" id="3.6.-.-" evidence="7"/>
<comment type="function">
    <text evidence="7">Exhibits a very high intrinsic GTPase hydrolysis rate. Involved in the addition of a carboxymethylaminomethyl (cmnm) group at the wobble position (U34) of certain tRNAs, forming tRNA-cmnm(5)s(2)U34.</text>
</comment>
<dbReference type="GO" id="GO:0030488">
    <property type="term" value="P:tRNA methylation"/>
    <property type="evidence" value="ECO:0007669"/>
    <property type="project" value="TreeGrafter"/>
</dbReference>
<dbReference type="InterPro" id="IPR004520">
    <property type="entry name" value="GTPase_MnmE"/>
</dbReference>
<evidence type="ECO:0000256" key="1">
    <source>
        <dbReference type="ARBA" id="ARBA00011043"/>
    </source>
</evidence>
<dbReference type="InterPro" id="IPR031168">
    <property type="entry name" value="G_TrmE"/>
</dbReference>
<name>A0A7Y9FJV3_9SPHN</name>
<dbReference type="SUPFAM" id="SSF52540">
    <property type="entry name" value="P-loop containing nucleoside triphosphate hydrolases"/>
    <property type="match status" value="1"/>
</dbReference>
<keyword evidence="7" id="KW-0479">Metal-binding</keyword>
<feature type="domain" description="GTP-binding protein TrmE N-terminal" evidence="9">
    <location>
        <begin position="4"/>
        <end position="118"/>
    </location>
</feature>
<feature type="binding site" evidence="7">
    <location>
        <position position="224"/>
    </location>
    <ligand>
        <name>K(+)</name>
        <dbReference type="ChEBI" id="CHEBI:29103"/>
    </ligand>
</feature>
<dbReference type="GO" id="GO:0046872">
    <property type="term" value="F:metal ion binding"/>
    <property type="evidence" value="ECO:0007669"/>
    <property type="project" value="UniProtKB-KW"/>
</dbReference>
<comment type="caution">
    <text evidence="7">Lacks conserved residue(s) required for the propagation of feature annotation.</text>
</comment>
<feature type="binding site" evidence="7">
    <location>
        <position position="423"/>
    </location>
    <ligand>
        <name>(6S)-5-formyl-5,6,7,8-tetrahydrofolate</name>
        <dbReference type="ChEBI" id="CHEBI:57457"/>
    </ligand>
</feature>
<dbReference type="CDD" id="cd04164">
    <property type="entry name" value="trmE"/>
    <property type="match status" value="1"/>
</dbReference>
<evidence type="ECO:0000259" key="10">
    <source>
        <dbReference type="Pfam" id="PF12631"/>
    </source>
</evidence>
<dbReference type="CDD" id="cd14858">
    <property type="entry name" value="TrmE_N"/>
    <property type="match status" value="1"/>
</dbReference>
<dbReference type="GO" id="GO:0005737">
    <property type="term" value="C:cytoplasm"/>
    <property type="evidence" value="ECO:0007669"/>
    <property type="project" value="UniProtKB-SubCell"/>
</dbReference>
<dbReference type="FunFam" id="3.30.1360.120:FF:000007">
    <property type="entry name" value="tRNA modification GTPase GTPBP3, mitochondrial"/>
    <property type="match status" value="1"/>
</dbReference>
<keyword evidence="6 7" id="KW-0342">GTP-binding</keyword>
<keyword evidence="12" id="KW-1185">Reference proteome</keyword>
<keyword evidence="4 7" id="KW-0378">Hydrolase</keyword>
<dbReference type="InterPro" id="IPR018948">
    <property type="entry name" value="GTP-bd_TrmE_N"/>
</dbReference>
<comment type="cofactor">
    <cofactor evidence="7">
        <name>K(+)</name>
        <dbReference type="ChEBI" id="CHEBI:29103"/>
    </cofactor>
    <text evidence="7">Binds 1 potassium ion per subunit.</text>
</comment>
<dbReference type="Gene3D" id="1.20.120.430">
    <property type="entry name" value="tRNA modification GTPase MnmE domain 2"/>
    <property type="match status" value="1"/>
</dbReference>
<dbReference type="InterPro" id="IPR027368">
    <property type="entry name" value="MnmE_dom2"/>
</dbReference>
<dbReference type="Gene3D" id="3.30.1360.120">
    <property type="entry name" value="Probable tRNA modification gtpase trme, domain 1"/>
    <property type="match status" value="1"/>
</dbReference>
<protein>
    <recommendedName>
        <fullName evidence="7">tRNA modification GTPase MnmE</fullName>
        <ecNumber evidence="7">3.6.-.-</ecNumber>
    </recommendedName>
</protein>
<dbReference type="InterPro" id="IPR005225">
    <property type="entry name" value="Small_GTP-bd"/>
</dbReference>
<proteinExistence type="inferred from homology"/>
<gene>
    <name evidence="7" type="primary">mnmE</name>
    <name evidence="7" type="synonym">trmE</name>
    <name evidence="11" type="ORF">HD841_000207</name>
</gene>
<feature type="binding site" evidence="7">
    <location>
        <begin position="243"/>
        <end position="249"/>
    </location>
    <ligand>
        <name>GTP</name>
        <dbReference type="ChEBI" id="CHEBI:37565"/>
    </ligand>
</feature>
<feature type="binding site" evidence="7">
    <location>
        <begin position="224"/>
        <end position="229"/>
    </location>
    <ligand>
        <name>GTP</name>
        <dbReference type="ChEBI" id="CHEBI:37565"/>
    </ligand>
</feature>
<dbReference type="Proteomes" id="UP000517753">
    <property type="component" value="Unassembled WGS sequence"/>
</dbReference>
<evidence type="ECO:0000256" key="2">
    <source>
        <dbReference type="ARBA" id="ARBA00022694"/>
    </source>
</evidence>
<feature type="binding site" evidence="7">
    <location>
        <position position="21"/>
    </location>
    <ligand>
        <name>(6S)-5-formyl-5,6,7,8-tetrahydrofolate</name>
        <dbReference type="ChEBI" id="CHEBI:57457"/>
    </ligand>
</feature>
<accession>A0A7Y9FJV3</accession>
<evidence type="ECO:0000256" key="3">
    <source>
        <dbReference type="ARBA" id="ARBA00022741"/>
    </source>
</evidence>
<dbReference type="GO" id="GO:0003924">
    <property type="term" value="F:GTPase activity"/>
    <property type="evidence" value="ECO:0007669"/>
    <property type="project" value="UniProtKB-UniRule"/>
</dbReference>
<reference evidence="11 12" key="1">
    <citation type="submission" date="2020-08" db="EMBL/GenBank/DDBJ databases">
        <title>The Agave Microbiome: Exploring the role of microbial communities in plant adaptations to desert environments.</title>
        <authorList>
            <person name="Partida-Martinez L.P."/>
        </authorList>
    </citation>
    <scope>NUCLEOTIDE SEQUENCE [LARGE SCALE GENOMIC DNA]</scope>
    <source>
        <strain evidence="11 12">AS2.3</strain>
    </source>
</reference>
<dbReference type="Pfam" id="PF01926">
    <property type="entry name" value="MMR_HSR1"/>
    <property type="match status" value="1"/>
</dbReference>
<dbReference type="NCBIfam" id="TIGR00231">
    <property type="entry name" value="small_GTP"/>
    <property type="match status" value="1"/>
</dbReference>
<feature type="binding site" evidence="7">
    <location>
        <position position="118"/>
    </location>
    <ligand>
        <name>(6S)-5-formyl-5,6,7,8-tetrahydrofolate</name>
        <dbReference type="ChEBI" id="CHEBI:57457"/>
    </ligand>
</feature>
<dbReference type="InterPro" id="IPR006073">
    <property type="entry name" value="GTP-bd"/>
</dbReference>
<dbReference type="InterPro" id="IPR025867">
    <property type="entry name" value="MnmE_helical"/>
</dbReference>
<dbReference type="Pfam" id="PF12631">
    <property type="entry name" value="MnmE_helical"/>
    <property type="match status" value="1"/>
</dbReference>
<comment type="similarity">
    <text evidence="1 7">Belongs to the TRAFAC class TrmE-Era-EngA-EngB-Septin-like GTPase superfamily. TrmE GTPase family.</text>
</comment>
<dbReference type="InterPro" id="IPR027266">
    <property type="entry name" value="TrmE/GcvT-like"/>
</dbReference>
<dbReference type="SUPFAM" id="SSF116878">
    <property type="entry name" value="TrmE connector domain"/>
    <property type="match status" value="1"/>
</dbReference>
<organism evidence="11 12">
    <name type="scientific">Sphingomonas melonis</name>
    <dbReference type="NCBI Taxonomy" id="152682"/>
    <lineage>
        <taxon>Bacteria</taxon>
        <taxon>Pseudomonadati</taxon>
        <taxon>Pseudomonadota</taxon>
        <taxon>Alphaproteobacteria</taxon>
        <taxon>Sphingomonadales</taxon>
        <taxon>Sphingomonadaceae</taxon>
        <taxon>Sphingomonas</taxon>
    </lineage>
</organism>
<comment type="subcellular location">
    <subcellularLocation>
        <location evidence="7">Cytoplasm</location>
    </subcellularLocation>
</comment>
<evidence type="ECO:0000256" key="6">
    <source>
        <dbReference type="ARBA" id="ARBA00023134"/>
    </source>
</evidence>
<evidence type="ECO:0000259" key="9">
    <source>
        <dbReference type="Pfam" id="PF10396"/>
    </source>
</evidence>
<feature type="binding site" evidence="7">
    <location>
        <position position="78"/>
    </location>
    <ligand>
        <name>(6S)-5-formyl-5,6,7,8-tetrahydrofolate</name>
        <dbReference type="ChEBI" id="CHEBI:57457"/>
    </ligand>
</feature>
<dbReference type="NCBIfam" id="NF003661">
    <property type="entry name" value="PRK05291.1-3"/>
    <property type="match status" value="1"/>
</dbReference>
<feature type="domain" description="MnmE helical" evidence="10">
    <location>
        <begin position="121"/>
        <end position="420"/>
    </location>
</feature>
<dbReference type="PANTHER" id="PTHR42714">
    <property type="entry name" value="TRNA MODIFICATION GTPASE GTPBP3"/>
    <property type="match status" value="1"/>
</dbReference>
<feature type="binding site" evidence="7">
    <location>
        <position position="243"/>
    </location>
    <ligand>
        <name>K(+)</name>
        <dbReference type="ChEBI" id="CHEBI:29103"/>
    </ligand>
</feature>
<evidence type="ECO:0000256" key="4">
    <source>
        <dbReference type="ARBA" id="ARBA00022801"/>
    </source>
</evidence>
<feature type="binding site" evidence="7">
    <location>
        <position position="245"/>
    </location>
    <ligand>
        <name>K(+)</name>
        <dbReference type="ChEBI" id="CHEBI:29103"/>
    </ligand>
</feature>
<dbReference type="HAMAP" id="MF_00379">
    <property type="entry name" value="GTPase_MnmE"/>
    <property type="match status" value="1"/>
</dbReference>